<gene>
    <name evidence="2" type="ORF">PY17X_0112300</name>
    <name evidence="1" type="ORF">PYYM_0111700</name>
</gene>
<organism evidence="1 4">
    <name type="scientific">Plasmodium yoelii</name>
    <dbReference type="NCBI Taxonomy" id="5861"/>
    <lineage>
        <taxon>Eukaryota</taxon>
        <taxon>Sar</taxon>
        <taxon>Alveolata</taxon>
        <taxon>Apicomplexa</taxon>
        <taxon>Aconoidasida</taxon>
        <taxon>Haemosporida</taxon>
        <taxon>Plasmodiidae</taxon>
        <taxon>Plasmodium</taxon>
        <taxon>Plasmodium (Vinckeia)</taxon>
    </lineage>
</organism>
<dbReference type="AlphaFoldDB" id="A0A078K5A7"/>
<evidence type="ECO:0000313" key="1">
    <source>
        <dbReference type="EMBL" id="CDU15952.1"/>
    </source>
</evidence>
<dbReference type="Proteomes" id="UP000072904">
    <property type="component" value="Chromosome 1"/>
</dbReference>
<reference evidence="2" key="2">
    <citation type="submission" date="2014-05" db="EMBL/GenBank/DDBJ databases">
        <authorList>
            <person name="Aslett M.A."/>
            <person name="De Silva N."/>
        </authorList>
    </citation>
    <scope>NUCLEOTIDE SEQUENCE</scope>
    <source>
        <strain evidence="2">17X</strain>
    </source>
</reference>
<evidence type="ECO:0000313" key="3">
    <source>
        <dbReference type="Proteomes" id="UP000072874"/>
    </source>
</evidence>
<dbReference type="OrthoDB" id="370529at2759"/>
<dbReference type="EMBL" id="LM993655">
    <property type="protein sequence ID" value="VTZ71547.1"/>
    <property type="molecule type" value="Genomic_DNA"/>
</dbReference>
<proteinExistence type="predicted"/>
<name>A0A078K5A7_PLAYE</name>
<dbReference type="EMBL" id="LK934629">
    <property type="protein sequence ID" value="CDU15952.1"/>
    <property type="molecule type" value="Genomic_DNA"/>
</dbReference>
<reference evidence="3 4" key="1">
    <citation type="journal article" date="2014" name="BMC Biol.">
        <title>A comprehensive evaluation of rodent malaria parasite genomes and gene expression.</title>
        <authorList>
            <person name="Otto T.D."/>
            <person name="Bohme U."/>
            <person name="Jackson A.P."/>
            <person name="Hunt M."/>
            <person name="Franke-Fayard B."/>
            <person name="Hoeijmakers W.A."/>
            <person name="Religa A.A."/>
            <person name="Robertson L."/>
            <person name="Sanders M."/>
            <person name="Ogun S.A."/>
            <person name="Cunningham D."/>
            <person name="Erhart A."/>
            <person name="Billker O."/>
            <person name="Khan S.M."/>
            <person name="Stunnenberg H.G."/>
            <person name="Langhorne J."/>
            <person name="Holder A.A."/>
            <person name="Waters A.P."/>
            <person name="Newbold C.I."/>
            <person name="Pain A."/>
            <person name="Berriman M."/>
            <person name="Janse C.J."/>
        </authorList>
    </citation>
    <scope>NUCLEOTIDE SEQUENCE [LARGE SCALE GENOMIC DNA]</scope>
    <source>
        <strain evidence="2 3">17X</strain>
        <strain evidence="1 4">YM</strain>
    </source>
</reference>
<evidence type="ECO:0000313" key="4">
    <source>
        <dbReference type="Proteomes" id="UP000072904"/>
    </source>
</evidence>
<protein>
    <submittedName>
        <fullName evidence="1">Uncharacterized protein</fullName>
    </submittedName>
</protein>
<dbReference type="InterPro" id="IPR036416">
    <property type="entry name" value="Pept_tRNA_hydro_sf"/>
</dbReference>
<dbReference type="InterPro" id="IPR001328">
    <property type="entry name" value="Pept_tRNA_hydro"/>
</dbReference>
<dbReference type="OMA" id="AMEPQKS"/>
<dbReference type="GeneID" id="34859545"/>
<dbReference type="Pfam" id="PF01195">
    <property type="entry name" value="Pept_tRNA_hydro"/>
    <property type="match status" value="1"/>
</dbReference>
<sequence>MIEQNKILIGLGNEIKNKIASNFKKGDISRMYLDFLNNKYKYDAWIYLSNIKSYICEKNNIILVKPIKEINNQSGITIKNILNYLKCEDTNNVCIIIPDMYRPIGKYKYKEYIKIHTKLGSDFYNLLNIDILKNLNNKNYLQLCFGTNNLQNEKILSVHSNFQQDIKENEHKILLNTFKLADEYFNKIILNSNYISTNYIHFKKKYPAMEHQKNFKINTSKRRYILDIYKHIYK</sequence>
<reference evidence="2" key="4">
    <citation type="submission" date="2019-05" db="EMBL/GenBank/DDBJ databases">
        <authorList>
            <consortium name="Pathogen Informatics"/>
        </authorList>
    </citation>
    <scope>NUCLEOTIDE SEQUENCE</scope>
    <source>
        <strain evidence="2">17X</strain>
    </source>
</reference>
<reference evidence="1" key="3">
    <citation type="submission" date="2014-05" db="EMBL/GenBank/DDBJ databases">
        <authorList>
            <person name="Aslett A.Martin."/>
            <person name="De Silva Nishadi"/>
        </authorList>
    </citation>
    <scope>NUCLEOTIDE SEQUENCE</scope>
    <source>
        <strain evidence="1">YM</strain>
    </source>
</reference>
<dbReference type="Gene3D" id="3.40.50.1470">
    <property type="entry name" value="Peptidyl-tRNA hydrolase"/>
    <property type="match status" value="1"/>
</dbReference>
<dbReference type="KEGG" id="pyo:PY17X_0112300"/>
<dbReference type="GO" id="GO:0004045">
    <property type="term" value="F:peptidyl-tRNA hydrolase activity"/>
    <property type="evidence" value="ECO:0007669"/>
    <property type="project" value="InterPro"/>
</dbReference>
<dbReference type="VEuPathDB" id="PlasmoDB:PY17X_0112300"/>
<accession>A0A078K5A7</accession>
<dbReference type="VEuPathDB" id="PlasmoDB:PYYM_0111700"/>
<dbReference type="Proteomes" id="UP000072874">
    <property type="component" value="Chromosome 1"/>
</dbReference>
<dbReference type="RefSeq" id="XP_022811267.1">
    <property type="nucleotide sequence ID" value="XM_022957849.1"/>
</dbReference>
<dbReference type="VEuPathDB" id="PlasmoDB:Py17XNL_000104779"/>
<evidence type="ECO:0000313" key="2">
    <source>
        <dbReference type="EMBL" id="VTZ71547.1"/>
    </source>
</evidence>
<dbReference type="SUPFAM" id="SSF53178">
    <property type="entry name" value="Peptidyl-tRNA hydrolase-like"/>
    <property type="match status" value="1"/>
</dbReference>